<gene>
    <name evidence="3" type="ORF">VE01_00520</name>
</gene>
<reference evidence="4" key="2">
    <citation type="journal article" date="2018" name="Nat. Commun.">
        <title>Extreme sensitivity to ultraviolet light in the fungal pathogen causing white-nose syndrome of bats.</title>
        <authorList>
            <person name="Palmer J.M."/>
            <person name="Drees K.P."/>
            <person name="Foster J.T."/>
            <person name="Lindner D.L."/>
        </authorList>
    </citation>
    <scope>NUCLEOTIDE SEQUENCE [LARGE SCALE GENOMIC DNA]</scope>
    <source>
        <strain evidence="4">UAMH 10579</strain>
    </source>
</reference>
<dbReference type="PANTHER" id="PTHR31840:SF1">
    <property type="entry name" value="COILED-COIL DOMAIN-CONTAINING PROTEIN 97"/>
    <property type="match status" value="1"/>
</dbReference>
<reference evidence="3 4" key="1">
    <citation type="submission" date="2016-03" db="EMBL/GenBank/DDBJ databases">
        <title>Comparative genomics of Pseudogymnoascus destructans, the fungus causing white-nose syndrome of bats.</title>
        <authorList>
            <person name="Palmer J.M."/>
            <person name="Drees K.P."/>
            <person name="Foster J.T."/>
            <person name="Lindner D.L."/>
        </authorList>
    </citation>
    <scope>NUCLEOTIDE SEQUENCE [LARGE SCALE GENOMIC DNA]</scope>
    <source>
        <strain evidence="3 4">UAMH 10579</strain>
    </source>
</reference>
<evidence type="ECO:0000313" key="3">
    <source>
        <dbReference type="EMBL" id="OBU01859.1"/>
    </source>
</evidence>
<feature type="region of interest" description="Disordered" evidence="1">
    <location>
        <begin position="1"/>
        <end position="68"/>
    </location>
</feature>
<protein>
    <recommendedName>
        <fullName evidence="2">CCD97-like C-terminal domain-containing protein</fullName>
    </recommendedName>
</protein>
<sequence>MPNESYPPSREAPPPAPSQNQTSDADPHTTTTAADPSSPPDEKRQRIRVKNRRKMYLDTHPSYFDSPDLEIVDPLLYDRCVRRFQTNAEREADGRAKGYSGVLEADLYRSEAKLAALSGRGMGDDGAERRQEDLAYVPGPDGQVLPEDEDEVPKTKEEGMERWREAMTLRFLKGGDEEFDYGEVDGREEWDVIEREDAEEHWFEEEEPGWAEGSPEDSEKRGETGIQDF</sequence>
<feature type="region of interest" description="Disordered" evidence="1">
    <location>
        <begin position="198"/>
        <end position="229"/>
    </location>
</feature>
<dbReference type="InterPro" id="IPR018613">
    <property type="entry name" value="Ccdc97-like"/>
</dbReference>
<dbReference type="PANTHER" id="PTHR31840">
    <property type="entry name" value="COILED-COIL DOMAIN-CONTAINING PROTEIN 97"/>
    <property type="match status" value="1"/>
</dbReference>
<proteinExistence type="predicted"/>
<dbReference type="OrthoDB" id="333176at2759"/>
<dbReference type="Pfam" id="PF09747">
    <property type="entry name" value="CCD97-like_C"/>
    <property type="match status" value="2"/>
</dbReference>
<feature type="domain" description="CCD97-like C-terminal" evidence="2">
    <location>
        <begin position="51"/>
        <end position="119"/>
    </location>
</feature>
<feature type="compositionally biased region" description="Basic residues" evidence="1">
    <location>
        <begin position="45"/>
        <end position="54"/>
    </location>
</feature>
<evidence type="ECO:0000313" key="4">
    <source>
        <dbReference type="Proteomes" id="UP000091956"/>
    </source>
</evidence>
<dbReference type="EMBL" id="KV460206">
    <property type="protein sequence ID" value="OBU01859.1"/>
    <property type="molecule type" value="Genomic_DNA"/>
</dbReference>
<accession>A0A2P2SYC1</accession>
<dbReference type="InterPro" id="IPR040233">
    <property type="entry name" value="CCD97-like_C"/>
</dbReference>
<evidence type="ECO:0000256" key="1">
    <source>
        <dbReference type="SAM" id="MobiDB-lite"/>
    </source>
</evidence>
<keyword evidence="4" id="KW-1185">Reference proteome</keyword>
<feature type="compositionally biased region" description="Basic and acidic residues" evidence="1">
    <location>
        <begin position="122"/>
        <end position="133"/>
    </location>
</feature>
<evidence type="ECO:0000259" key="2">
    <source>
        <dbReference type="Pfam" id="PF09747"/>
    </source>
</evidence>
<organism evidence="3 4">
    <name type="scientific">Pseudogymnoascus verrucosus</name>
    <dbReference type="NCBI Taxonomy" id="342668"/>
    <lineage>
        <taxon>Eukaryota</taxon>
        <taxon>Fungi</taxon>
        <taxon>Dikarya</taxon>
        <taxon>Ascomycota</taxon>
        <taxon>Pezizomycotina</taxon>
        <taxon>Leotiomycetes</taxon>
        <taxon>Thelebolales</taxon>
        <taxon>Thelebolaceae</taxon>
        <taxon>Pseudogymnoascus</taxon>
    </lineage>
</organism>
<dbReference type="Proteomes" id="UP000091956">
    <property type="component" value="Unassembled WGS sequence"/>
</dbReference>
<feature type="compositionally biased region" description="Low complexity" evidence="1">
    <location>
        <begin position="22"/>
        <end position="36"/>
    </location>
</feature>
<dbReference type="RefSeq" id="XP_018135591.1">
    <property type="nucleotide sequence ID" value="XM_018270051.2"/>
</dbReference>
<dbReference type="AlphaFoldDB" id="A0A2P2SYC1"/>
<dbReference type="GeneID" id="28833906"/>
<feature type="domain" description="CCD97-like C-terminal" evidence="2">
    <location>
        <begin position="152"/>
        <end position="206"/>
    </location>
</feature>
<feature type="region of interest" description="Disordered" evidence="1">
    <location>
        <begin position="119"/>
        <end position="160"/>
    </location>
</feature>
<name>A0A2P2SYC1_9PEZI</name>